<proteinExistence type="predicted"/>
<keyword evidence="1" id="KW-1133">Transmembrane helix</keyword>
<dbReference type="EMBL" id="VIKR01000001">
    <property type="protein sequence ID" value="TQV77349.1"/>
    <property type="molecule type" value="Genomic_DNA"/>
</dbReference>
<dbReference type="AlphaFoldDB" id="A0A545TJD9"/>
<dbReference type="OrthoDB" id="428263at2"/>
<gene>
    <name evidence="2" type="ORF">FLL45_05235</name>
</gene>
<feature type="transmembrane region" description="Helical" evidence="1">
    <location>
        <begin position="52"/>
        <end position="74"/>
    </location>
</feature>
<evidence type="ECO:0000256" key="1">
    <source>
        <dbReference type="SAM" id="Phobius"/>
    </source>
</evidence>
<keyword evidence="1" id="KW-0812">Transmembrane</keyword>
<organism evidence="2 3">
    <name type="scientific">Aliikangiella marina</name>
    <dbReference type="NCBI Taxonomy" id="1712262"/>
    <lineage>
        <taxon>Bacteria</taxon>
        <taxon>Pseudomonadati</taxon>
        <taxon>Pseudomonadota</taxon>
        <taxon>Gammaproteobacteria</taxon>
        <taxon>Oceanospirillales</taxon>
        <taxon>Pleioneaceae</taxon>
        <taxon>Aliikangiella</taxon>
    </lineage>
</organism>
<dbReference type="RefSeq" id="WP_142940921.1">
    <property type="nucleotide sequence ID" value="NZ_VIKR01000001.1"/>
</dbReference>
<protein>
    <submittedName>
        <fullName evidence="2">DUF1772 domain-containing protein</fullName>
    </submittedName>
</protein>
<dbReference type="InterPro" id="IPR013901">
    <property type="entry name" value="Anthrone_oxy"/>
</dbReference>
<feature type="transmembrane region" description="Helical" evidence="1">
    <location>
        <begin position="12"/>
        <end position="31"/>
    </location>
</feature>
<keyword evidence="1" id="KW-0472">Membrane</keyword>
<reference evidence="2 3" key="1">
    <citation type="submission" date="2019-06" db="EMBL/GenBank/DDBJ databases">
        <title>Draft genome of Aliikangiella marina GYP-15.</title>
        <authorList>
            <person name="Wang G."/>
        </authorList>
    </citation>
    <scope>NUCLEOTIDE SEQUENCE [LARGE SCALE GENOMIC DNA]</scope>
    <source>
        <strain evidence="2 3">GYP-15</strain>
    </source>
</reference>
<evidence type="ECO:0000313" key="2">
    <source>
        <dbReference type="EMBL" id="TQV77349.1"/>
    </source>
</evidence>
<sequence>MSLLLNIIETFAIISFALMAGLYFIFSNTIMKALSQMPTEQGAQAMTKINDVIINPLFFTFFFGSALSAIYLIIEPMLYEFNGLKLSAGLLFLVGSFISTVVFNVPLNEKLKAAVMSPGDISQVWSEYLNQWTKWNHSRAIFSFVAAVLTLLS</sequence>
<feature type="transmembrane region" description="Helical" evidence="1">
    <location>
        <begin position="86"/>
        <end position="107"/>
    </location>
</feature>
<name>A0A545TJD9_9GAMM</name>
<dbReference type="Proteomes" id="UP000317839">
    <property type="component" value="Unassembled WGS sequence"/>
</dbReference>
<comment type="caution">
    <text evidence="2">The sequence shown here is derived from an EMBL/GenBank/DDBJ whole genome shotgun (WGS) entry which is preliminary data.</text>
</comment>
<evidence type="ECO:0000313" key="3">
    <source>
        <dbReference type="Proteomes" id="UP000317839"/>
    </source>
</evidence>
<keyword evidence="3" id="KW-1185">Reference proteome</keyword>
<accession>A0A545TJD9</accession>
<dbReference type="Pfam" id="PF08592">
    <property type="entry name" value="Anthrone_oxy"/>
    <property type="match status" value="1"/>
</dbReference>